<evidence type="ECO:0000313" key="1">
    <source>
        <dbReference type="EMBL" id="QBM30618.1"/>
    </source>
</evidence>
<organism evidence="1 2">
    <name type="scientific">Hydrogenophaga pseudoflava</name>
    <name type="common">Pseudomonas carboxydoflava</name>
    <dbReference type="NCBI Taxonomy" id="47421"/>
    <lineage>
        <taxon>Bacteria</taxon>
        <taxon>Pseudomonadati</taxon>
        <taxon>Pseudomonadota</taxon>
        <taxon>Betaproteobacteria</taxon>
        <taxon>Burkholderiales</taxon>
        <taxon>Comamonadaceae</taxon>
        <taxon>Hydrogenophaga</taxon>
    </lineage>
</organism>
<reference evidence="1 2" key="1">
    <citation type="submission" date="2019-03" db="EMBL/GenBank/DDBJ databases">
        <authorList>
            <person name="Sebastian G."/>
            <person name="Baumann P."/>
            <person name="Ruckert C."/>
            <person name="Kalinowski J."/>
            <person name="Nebel B."/>
            <person name="Takors R."/>
            <person name="Blombach B."/>
        </authorList>
    </citation>
    <scope>NUCLEOTIDE SEQUENCE [LARGE SCALE GENOMIC DNA]</scope>
    <source>
        <strain evidence="1 2">DSM 1084</strain>
        <plasmid evidence="1 2">pDSM1084</plasmid>
    </source>
</reference>
<dbReference type="GeneID" id="39465721"/>
<keyword evidence="1" id="KW-0614">Plasmid</keyword>
<sequence>MKLKAVVFFLGVVLVAVAGGSASASVLGGVGLLLMGAAGFPVVVAPSPVQVRPVAPIAYQVGRRADSLTVYELEHGGGVVVFRFVDGRLTSRFFRAVG</sequence>
<dbReference type="Proteomes" id="UP000293912">
    <property type="component" value="Plasmid pDSM1084"/>
</dbReference>
<protein>
    <submittedName>
        <fullName evidence="1">Uncharacterized protein</fullName>
    </submittedName>
</protein>
<keyword evidence="2" id="KW-1185">Reference proteome</keyword>
<dbReference type="RefSeq" id="WP_133158226.1">
    <property type="nucleotide sequence ID" value="NZ_CP037868.1"/>
</dbReference>
<dbReference type="EMBL" id="CP037868">
    <property type="protein sequence ID" value="QBM30618.1"/>
    <property type="molecule type" value="Genomic_DNA"/>
</dbReference>
<dbReference type="AlphaFoldDB" id="A0A4P6X7U1"/>
<geneLocation type="plasmid" evidence="1 2">
    <name>pDSM1084</name>
</geneLocation>
<proteinExistence type="predicted"/>
<dbReference type="KEGG" id="hpse:HPF_23220"/>
<gene>
    <name evidence="1" type="ORF">HPF_23220</name>
</gene>
<name>A0A4P6X7U1_HYDPS</name>
<accession>A0A4P6X7U1</accession>
<evidence type="ECO:0000313" key="2">
    <source>
        <dbReference type="Proteomes" id="UP000293912"/>
    </source>
</evidence>